<dbReference type="SMART" id="SM00312">
    <property type="entry name" value="PX"/>
    <property type="match status" value="1"/>
</dbReference>
<name>A0A2P4ZLY0_9HYPO</name>
<feature type="compositionally biased region" description="Pro residues" evidence="14">
    <location>
        <begin position="642"/>
        <end position="661"/>
    </location>
</feature>
<dbReference type="GO" id="GO:0042147">
    <property type="term" value="P:retrograde transport, endosome to Golgi"/>
    <property type="evidence" value="ECO:0007669"/>
    <property type="project" value="InterPro"/>
</dbReference>
<proteinExistence type="inferred from homology"/>
<feature type="compositionally biased region" description="Gly residues" evidence="14">
    <location>
        <begin position="748"/>
        <end position="765"/>
    </location>
</feature>
<dbReference type="Proteomes" id="UP000054821">
    <property type="component" value="Unassembled WGS sequence"/>
</dbReference>
<comment type="subcellular location">
    <subcellularLocation>
        <location evidence="3">Cytoplasm</location>
    </subcellularLocation>
    <subcellularLocation>
        <location evidence="2">Membrane</location>
        <topology evidence="2">Peripheral membrane protein</topology>
        <orientation evidence="2">Cytoplasmic side</orientation>
    </subcellularLocation>
</comment>
<dbReference type="Gene3D" id="3.30.1520.10">
    <property type="entry name" value="Phox-like domain"/>
    <property type="match status" value="1"/>
</dbReference>
<dbReference type="InterPro" id="IPR028662">
    <property type="entry name" value="SNX8/Mvp1"/>
</dbReference>
<dbReference type="GO" id="GO:0003735">
    <property type="term" value="F:structural constituent of ribosome"/>
    <property type="evidence" value="ECO:0007669"/>
    <property type="project" value="InterPro"/>
</dbReference>
<dbReference type="PROSITE" id="PS50195">
    <property type="entry name" value="PX"/>
    <property type="match status" value="1"/>
</dbReference>
<dbReference type="SUPFAM" id="SSF52080">
    <property type="entry name" value="Ribosomal proteins L15p and L18e"/>
    <property type="match status" value="1"/>
</dbReference>
<dbReference type="InterPro" id="IPR005749">
    <property type="entry name" value="Ribosomal_uL15_bac-type"/>
</dbReference>
<dbReference type="GO" id="GO:0005768">
    <property type="term" value="C:endosome"/>
    <property type="evidence" value="ECO:0007669"/>
    <property type="project" value="TreeGrafter"/>
</dbReference>
<comment type="function">
    <text evidence="1">Required for vacuolar protein sorting.</text>
</comment>
<evidence type="ECO:0000313" key="17">
    <source>
        <dbReference type="Proteomes" id="UP000054821"/>
    </source>
</evidence>
<dbReference type="Pfam" id="PF19566">
    <property type="entry name" value="Snx8_BAR_dom"/>
    <property type="match status" value="1"/>
</dbReference>
<feature type="compositionally biased region" description="Basic and acidic residues" evidence="14">
    <location>
        <begin position="9"/>
        <end position="22"/>
    </location>
</feature>
<protein>
    <recommendedName>
        <fullName evidence="6">Sorting nexin MVP1</fullName>
    </recommendedName>
    <alternativeName>
        <fullName evidence="13">Sorting nexin mvp1</fullName>
    </alternativeName>
</protein>
<dbReference type="InterPro" id="IPR027267">
    <property type="entry name" value="AH/BAR_dom_sf"/>
</dbReference>
<dbReference type="InterPro" id="IPR030878">
    <property type="entry name" value="Ribosomal_uL15"/>
</dbReference>
<dbReference type="Gene3D" id="1.20.1270.60">
    <property type="entry name" value="Arfaptin homology (AH) domain/BAR domain"/>
    <property type="match status" value="1"/>
</dbReference>
<keyword evidence="17" id="KW-1185">Reference proteome</keyword>
<keyword evidence="10" id="KW-0689">Ribosomal protein</keyword>
<evidence type="ECO:0000256" key="7">
    <source>
        <dbReference type="ARBA" id="ARBA00022448"/>
    </source>
</evidence>
<dbReference type="CDD" id="cd07597">
    <property type="entry name" value="BAR_SNX8"/>
    <property type="match status" value="1"/>
</dbReference>
<dbReference type="STRING" id="398673.A0A2P4ZLY0"/>
<evidence type="ECO:0000259" key="15">
    <source>
        <dbReference type="PROSITE" id="PS50195"/>
    </source>
</evidence>
<dbReference type="GO" id="GO:0005829">
    <property type="term" value="C:cytosol"/>
    <property type="evidence" value="ECO:0007669"/>
    <property type="project" value="GOC"/>
</dbReference>
<evidence type="ECO:0000256" key="14">
    <source>
        <dbReference type="SAM" id="MobiDB-lite"/>
    </source>
</evidence>
<evidence type="ECO:0000256" key="11">
    <source>
        <dbReference type="ARBA" id="ARBA00023136"/>
    </source>
</evidence>
<gene>
    <name evidence="16" type="ORF">TGAM01_v205990</name>
</gene>
<dbReference type="FunFam" id="1.20.1270.60:FF:000072">
    <property type="entry name" value="Sorting nexin MVP1"/>
    <property type="match status" value="1"/>
</dbReference>
<feature type="region of interest" description="Disordered" evidence="14">
    <location>
        <begin position="81"/>
        <end position="118"/>
    </location>
</feature>
<evidence type="ECO:0000256" key="1">
    <source>
        <dbReference type="ARBA" id="ARBA00002474"/>
    </source>
</evidence>
<feature type="region of interest" description="Disordered" evidence="14">
    <location>
        <begin position="423"/>
        <end position="499"/>
    </location>
</feature>
<dbReference type="InterPro" id="IPR036871">
    <property type="entry name" value="PX_dom_sf"/>
</dbReference>
<dbReference type="Pfam" id="PF00828">
    <property type="entry name" value="Ribosomal_L27A"/>
    <property type="match status" value="1"/>
</dbReference>
<dbReference type="EMBL" id="JPDN02000019">
    <property type="protein sequence ID" value="PON25304.1"/>
    <property type="molecule type" value="Genomic_DNA"/>
</dbReference>
<dbReference type="InterPro" id="IPR036227">
    <property type="entry name" value="Ribosomal_uL15/eL18_sf"/>
</dbReference>
<evidence type="ECO:0000256" key="5">
    <source>
        <dbReference type="ARBA" id="ARBA00010883"/>
    </source>
</evidence>
<evidence type="ECO:0000256" key="13">
    <source>
        <dbReference type="ARBA" id="ARBA00072009"/>
    </source>
</evidence>
<feature type="domain" description="PX" evidence="15">
    <location>
        <begin position="814"/>
        <end position="928"/>
    </location>
</feature>
<evidence type="ECO:0000256" key="12">
    <source>
        <dbReference type="ARBA" id="ARBA00023274"/>
    </source>
</evidence>
<keyword evidence="11" id="KW-0472">Membrane</keyword>
<evidence type="ECO:0000256" key="10">
    <source>
        <dbReference type="ARBA" id="ARBA00022980"/>
    </source>
</evidence>
<evidence type="ECO:0000256" key="9">
    <source>
        <dbReference type="ARBA" id="ARBA00022927"/>
    </source>
</evidence>
<dbReference type="HAMAP" id="MF_01341">
    <property type="entry name" value="Ribosomal_uL15"/>
    <property type="match status" value="1"/>
</dbReference>
<dbReference type="GO" id="GO:0015934">
    <property type="term" value="C:large ribosomal subunit"/>
    <property type="evidence" value="ECO:0007669"/>
    <property type="project" value="InterPro"/>
</dbReference>
<evidence type="ECO:0000256" key="4">
    <source>
        <dbReference type="ARBA" id="ARBA00007320"/>
    </source>
</evidence>
<dbReference type="GeneID" id="29990676"/>
<keyword evidence="9" id="KW-0653">Protein transport</keyword>
<keyword evidence="8" id="KW-0963">Cytoplasm</keyword>
<dbReference type="RefSeq" id="XP_024405527.1">
    <property type="nucleotide sequence ID" value="XM_024549768.1"/>
</dbReference>
<evidence type="ECO:0000313" key="16">
    <source>
        <dbReference type="EMBL" id="PON25304.1"/>
    </source>
</evidence>
<keyword evidence="12" id="KW-0687">Ribonucleoprotein</keyword>
<organism evidence="16 17">
    <name type="scientific">Trichoderma gamsii</name>
    <dbReference type="NCBI Taxonomy" id="398673"/>
    <lineage>
        <taxon>Eukaryota</taxon>
        <taxon>Fungi</taxon>
        <taxon>Dikarya</taxon>
        <taxon>Ascomycota</taxon>
        <taxon>Pezizomycotina</taxon>
        <taxon>Sordariomycetes</taxon>
        <taxon>Hypocreomycetidae</taxon>
        <taxon>Hypocreales</taxon>
        <taxon>Hypocreaceae</taxon>
        <taxon>Trichoderma</taxon>
    </lineage>
</organism>
<dbReference type="Pfam" id="PF00787">
    <property type="entry name" value="PX"/>
    <property type="match status" value="1"/>
</dbReference>
<dbReference type="InterPro" id="IPR021131">
    <property type="entry name" value="Ribosomal_uL15/eL18"/>
</dbReference>
<comment type="similarity">
    <text evidence="5">Belongs to the sorting nexin family.</text>
</comment>
<accession>A0A2P4ZLY0</accession>
<feature type="compositionally biased region" description="Polar residues" evidence="14">
    <location>
        <begin position="471"/>
        <end position="485"/>
    </location>
</feature>
<comment type="caution">
    <text evidence="16">The sequence shown here is derived from an EMBL/GenBank/DDBJ whole genome shotgun (WGS) entry which is preliminary data.</text>
</comment>
<dbReference type="FunFam" id="3.30.1520.10:FF:000037">
    <property type="entry name" value="Sorting nexin mvp-1"/>
    <property type="match status" value="1"/>
</dbReference>
<comment type="similarity">
    <text evidence="4">Belongs to the universal ribosomal protein uL15 family.</text>
</comment>
<feature type="region of interest" description="Disordered" evidence="14">
    <location>
        <begin position="621"/>
        <end position="809"/>
    </location>
</feature>
<dbReference type="GO" id="GO:0006412">
    <property type="term" value="P:translation"/>
    <property type="evidence" value="ECO:0007669"/>
    <property type="project" value="InterPro"/>
</dbReference>
<evidence type="ECO:0000256" key="3">
    <source>
        <dbReference type="ARBA" id="ARBA00004496"/>
    </source>
</evidence>
<dbReference type="AlphaFoldDB" id="A0A2P4ZLY0"/>
<dbReference type="PANTHER" id="PTHR47554:SF1">
    <property type="entry name" value="SORTING NEXIN MVP1"/>
    <property type="match status" value="1"/>
</dbReference>
<evidence type="ECO:0000256" key="6">
    <source>
        <dbReference type="ARBA" id="ARBA00014268"/>
    </source>
</evidence>
<dbReference type="InterPro" id="IPR035704">
    <property type="entry name" value="SNX8/Mvp1_PX"/>
</dbReference>
<evidence type="ECO:0000256" key="8">
    <source>
        <dbReference type="ARBA" id="ARBA00022490"/>
    </source>
</evidence>
<dbReference type="InterPro" id="IPR045734">
    <property type="entry name" value="Snx8_BAR_dom"/>
</dbReference>
<dbReference type="InterPro" id="IPR001683">
    <property type="entry name" value="PX_dom"/>
</dbReference>
<feature type="compositionally biased region" description="Basic residues" evidence="14">
    <location>
        <begin position="98"/>
        <end position="112"/>
    </location>
</feature>
<dbReference type="PANTHER" id="PTHR47554">
    <property type="entry name" value="SORTING NEXIN MVP1"/>
    <property type="match status" value="1"/>
</dbReference>
<dbReference type="GO" id="GO:0032266">
    <property type="term" value="F:phosphatidylinositol-3-phosphate binding"/>
    <property type="evidence" value="ECO:0007669"/>
    <property type="project" value="TreeGrafter"/>
</dbReference>
<keyword evidence="7" id="KW-0813">Transport</keyword>
<evidence type="ECO:0000256" key="2">
    <source>
        <dbReference type="ARBA" id="ARBA00004287"/>
    </source>
</evidence>
<dbReference type="GO" id="GO:0006623">
    <property type="term" value="P:protein targeting to vacuole"/>
    <property type="evidence" value="ECO:0007669"/>
    <property type="project" value="TreeGrafter"/>
</dbReference>
<dbReference type="GO" id="GO:0016020">
    <property type="term" value="C:membrane"/>
    <property type="evidence" value="ECO:0007669"/>
    <property type="project" value="UniProtKB-SubCell"/>
</dbReference>
<feature type="region of interest" description="Disordered" evidence="14">
    <location>
        <begin position="1"/>
        <end position="23"/>
    </location>
</feature>
<sequence length="1193" mass="131237">MVPVQNLQDADKQNCPRCDKRPSYTTMPPRIPFLSTASCCRVAVNTPATSLTACLARLTLQQTQTRNASILGSLANNAGAIKNRKRVGRGPSSGHGKTSGRGHKGQRQHGKVKPWFQGGQTPLIVKHGRKGFDNFRAPKISEVNLDQIQNWIDQGRLDPSKQITPKELIESKLIGSVKDGVKILSRGDEVLKQPINVMVSRVSAGAIAAIEATGGKVLTRYYTRLAIQRLLTGESVNTDRPLPVGAEHVESILAEARKGPFRYRLPDPTSRADIEYYRDPAHRGYLSHQVAPGQSPSLYFRVPGVHKVKSEVKKDKKKAEETLCFSNVYTTLGVSHLPPLTHIVVLQPASRALQQRHYARRAKQRRNATLRPGLAILASSLILRQPTSPLSDCATPRPQQTPSPLLLSGFSFVLLLPCQSSQETHSELRHPPPAGHRSMSLFGDEPTDNGPAMGSPPANRGGLFDDEPASGRNSSSLFDDNSGASSPWDMPTPRKQRSRSEMIRTLLPAADVPESYVGAFDAVVGEDGRDGQVTAAGIAKLFAVARLDADAQARIMALVAPGQGSDVLLSRNEFNVVLALIGLAQEGDIISLDGVDERRRNIPQPNLPGLTAEPVMPPISELAAKPPQVPSKNESEPEPYEPEPQPQPQPQPQLPAEPQPPTTTLTRSTLVDPEDDPWNAPDLHKGHSHSRSNGSEIHAPAVNGNSHDFNQNAPPPFESRLANNYSAPPENARPSNRPRQVSSSSLTGQGGWGGGFYGSSPGGGFNDVPPQIQNPPMPTMQNLFGADGAGSVPGAPPTMAPPRSLGGRVGNNAEENVVVTLMPGKEGIFMFQHHNYEVTSHRRGSKVVRRYSDFVWLLDCLHKRYPFRMLPLLPPKRVAVNGNHLSNDGAFIEKRRRGLARFLNALVRHPVLSQEQLVVMFLTVPTELAVWRKQANLSVQDEFTDRTLPPGLEDSLPPTLEDLFTRTSNGVRRSSELYITSCNIMDRLVKRTEGVAADHARVAMSLISLTEASADTYATDTSEVPLLNDGLTAMSRHLSNCQTLLEDESRGWEEGVLEDLKRQRDALVSLRELFDRRERLDKDNIPYLERRIQANETKLANLRSKPEGLVKPGEIEKVAEAIIKDKESIVQQHNRSIFVKECLRDELITFQSTQYHVSKWNQDWAGERVKYAEMLADNWRRLLDALEGMPLGD</sequence>
<reference evidence="16 17" key="1">
    <citation type="journal article" date="2016" name="Genome Announc.">
        <title>Draft Whole-Genome Sequence of Trichoderma gamsii T6085, a Promising Biocontrol Agent of Fusarium Head Blight on Wheat.</title>
        <authorList>
            <person name="Baroncelli R."/>
            <person name="Zapparata A."/>
            <person name="Piaggeschi G."/>
            <person name="Sarrocco S."/>
            <person name="Vannacci G."/>
        </authorList>
    </citation>
    <scope>NUCLEOTIDE SEQUENCE [LARGE SCALE GENOMIC DNA]</scope>
    <source>
        <strain evidence="16 17">T6085</strain>
    </source>
</reference>
<dbReference type="CDD" id="cd06866">
    <property type="entry name" value="PX_SNX8_Mvp1p_like"/>
    <property type="match status" value="1"/>
</dbReference>
<dbReference type="SUPFAM" id="SSF64268">
    <property type="entry name" value="PX domain"/>
    <property type="match status" value="1"/>
</dbReference>
<dbReference type="Gene3D" id="3.100.10.10">
    <property type="match status" value="1"/>
</dbReference>
<feature type="compositionally biased region" description="Polar residues" evidence="14">
    <location>
        <begin position="703"/>
        <end position="712"/>
    </location>
</feature>
<dbReference type="NCBIfam" id="TIGR01071">
    <property type="entry name" value="rplO_bact"/>
    <property type="match status" value="1"/>
</dbReference>